<comment type="caution">
    <text evidence="1">The sequence shown here is derived from an EMBL/GenBank/DDBJ whole genome shotgun (WGS) entry which is preliminary data.</text>
</comment>
<organism evidence="1 2">
    <name type="scientific">[Myrmecia] bisecta</name>
    <dbReference type="NCBI Taxonomy" id="41462"/>
    <lineage>
        <taxon>Eukaryota</taxon>
        <taxon>Viridiplantae</taxon>
        <taxon>Chlorophyta</taxon>
        <taxon>core chlorophytes</taxon>
        <taxon>Trebouxiophyceae</taxon>
        <taxon>Trebouxiales</taxon>
        <taxon>Trebouxiaceae</taxon>
        <taxon>Myrmecia</taxon>
    </lineage>
</organism>
<dbReference type="Proteomes" id="UP001489004">
    <property type="component" value="Unassembled WGS sequence"/>
</dbReference>
<dbReference type="EMBL" id="JALJOR010000001">
    <property type="protein sequence ID" value="KAK9829719.1"/>
    <property type="molecule type" value="Genomic_DNA"/>
</dbReference>
<sequence length="128" mass="14159">MVLGQVLSPALAQQYQQLLGRYRQRKLPELADAPFIQLLSQVEAAEDAERLEKKLLRYIHRSLEGVGKKMRKSALMAALPADLPVCSGVEPYSVVYDAPASVQAKGQLGLRAKERIKAWTIIGPYRGA</sequence>
<gene>
    <name evidence="1" type="ORF">WJX72_007521</name>
</gene>
<evidence type="ECO:0000313" key="1">
    <source>
        <dbReference type="EMBL" id="KAK9829719.1"/>
    </source>
</evidence>
<reference evidence="1 2" key="1">
    <citation type="journal article" date="2024" name="Nat. Commun.">
        <title>Phylogenomics reveals the evolutionary origins of lichenization in chlorophyte algae.</title>
        <authorList>
            <person name="Puginier C."/>
            <person name="Libourel C."/>
            <person name="Otte J."/>
            <person name="Skaloud P."/>
            <person name="Haon M."/>
            <person name="Grisel S."/>
            <person name="Petersen M."/>
            <person name="Berrin J.G."/>
            <person name="Delaux P.M."/>
            <person name="Dal Grande F."/>
            <person name="Keller J."/>
        </authorList>
    </citation>
    <scope>NUCLEOTIDE SEQUENCE [LARGE SCALE GENOMIC DNA]</scope>
    <source>
        <strain evidence="1 2">SAG 2043</strain>
    </source>
</reference>
<protein>
    <submittedName>
        <fullName evidence="1">Uncharacterized protein</fullName>
    </submittedName>
</protein>
<name>A0AAW1R7V0_9CHLO</name>
<proteinExistence type="predicted"/>
<evidence type="ECO:0000313" key="2">
    <source>
        <dbReference type="Proteomes" id="UP001489004"/>
    </source>
</evidence>
<keyword evidence="2" id="KW-1185">Reference proteome</keyword>
<accession>A0AAW1R7V0</accession>
<dbReference type="AlphaFoldDB" id="A0AAW1R7V0"/>